<evidence type="ECO:0000259" key="1">
    <source>
        <dbReference type="Pfam" id="PF09413"/>
    </source>
</evidence>
<evidence type="ECO:0000313" key="2">
    <source>
        <dbReference type="EMBL" id="TYB77323.1"/>
    </source>
</evidence>
<reference evidence="2 3" key="1">
    <citation type="submission" date="2019-08" db="EMBL/GenBank/DDBJ databases">
        <title>Genomes of Antarctic Bizionia species.</title>
        <authorList>
            <person name="Bowman J.P."/>
        </authorList>
    </citation>
    <scope>NUCLEOTIDE SEQUENCE [LARGE SCALE GENOMIC DNA]</scope>
    <source>
        <strain evidence="2 3">HFD</strain>
    </source>
</reference>
<dbReference type="Pfam" id="PF09413">
    <property type="entry name" value="DUF2007"/>
    <property type="match status" value="1"/>
</dbReference>
<keyword evidence="3" id="KW-1185">Reference proteome</keyword>
<dbReference type="Proteomes" id="UP000323324">
    <property type="component" value="Unassembled WGS sequence"/>
</dbReference>
<proteinExistence type="predicted"/>
<protein>
    <submittedName>
        <fullName evidence="2">DUF2007 domain-containing protein</fullName>
    </submittedName>
</protein>
<evidence type="ECO:0000313" key="3">
    <source>
        <dbReference type="Proteomes" id="UP000323324"/>
    </source>
</evidence>
<dbReference type="AlphaFoldDB" id="A0A8H2QF63"/>
<gene>
    <name evidence="2" type="ORF">ES676_03255</name>
</gene>
<dbReference type="EMBL" id="VSKM01000003">
    <property type="protein sequence ID" value="TYB77323.1"/>
    <property type="molecule type" value="Genomic_DNA"/>
</dbReference>
<dbReference type="InterPro" id="IPR018551">
    <property type="entry name" value="DUF2007"/>
</dbReference>
<accession>A0A8H2QF63</accession>
<comment type="caution">
    <text evidence="2">The sequence shown here is derived from an EMBL/GenBank/DDBJ whole genome shotgun (WGS) entry which is preliminary data.</text>
</comment>
<organism evidence="2 3">
    <name type="scientific">Bizionia saleffrena</name>
    <dbReference type="NCBI Taxonomy" id="291189"/>
    <lineage>
        <taxon>Bacteria</taxon>
        <taxon>Pseudomonadati</taxon>
        <taxon>Bacteroidota</taxon>
        <taxon>Flavobacteriia</taxon>
        <taxon>Flavobacteriales</taxon>
        <taxon>Flavobacteriaceae</taxon>
        <taxon>Bizionia</taxon>
    </lineage>
</organism>
<sequence>MSDSEYVKIFTGNYIIVQMIKERLEDIGISPIIKDETESGRLAGFASALRGQPEVYVHEKELNKAVQVVEVVRGEMESK</sequence>
<name>A0A8H2QF63_9FLAO</name>
<dbReference type="RefSeq" id="WP_148368612.1">
    <property type="nucleotide sequence ID" value="NZ_VSKM01000003.1"/>
</dbReference>
<feature type="domain" description="DUF2007" evidence="1">
    <location>
        <begin position="10"/>
        <end position="71"/>
    </location>
</feature>